<dbReference type="GO" id="GO:0005975">
    <property type="term" value="P:carbohydrate metabolic process"/>
    <property type="evidence" value="ECO:0007669"/>
    <property type="project" value="InterPro"/>
</dbReference>
<dbReference type="InterPro" id="IPR038901">
    <property type="entry name" value="HEXDC-like"/>
</dbReference>
<evidence type="ECO:0000256" key="1">
    <source>
        <dbReference type="ARBA" id="ARBA00006285"/>
    </source>
</evidence>
<sequence>MPALLRAQDTSKADNDFPVKGFHIDLRIQVMTPEALKDFAKQLSDFGMNTLVMEWEGTYPFEKHPTISNKYSYSREEVEDFIAYCEGLGIKVVPLQQSLGHVEYILRNSRYSELKEDRKDISQLCPMESEASKALFTDLFADLAKTHNSDYIHIGGDETYLLGHCPKCQKKVEESGKSKLFVDHMKMISEIVIGLGKKPVMWADIILKHPEAASELPQETIFVDWNYGWKINHFGDVPGLQEKGFTFWGSPAIRSHPDNWYITNWPTHFKNQKEFIPYARQAGYKGMVMTSWSTSGVYGFTWDVDYDVMDMVQIRNTYPMSGFRILIASYAQALEQEEPMNAKSFVLQYAKDRFGLSKNDSENLWQFFSAKPELIKNGRPVSDTSIADIYTDFDKIRNAIVKINPKKNISEFEHYKLMVDLRMHYLRFKKVEAAYNSEDFSLDETPSLISELDEILKEAEKLNKRFIDLNTGFLYDEELREQNELRVQQVKVLHDRLAKVK</sequence>
<keyword evidence="2" id="KW-0378">Hydrolase</keyword>
<dbReference type="Gene3D" id="3.20.20.80">
    <property type="entry name" value="Glycosidases"/>
    <property type="match status" value="1"/>
</dbReference>
<evidence type="ECO:0000259" key="3">
    <source>
        <dbReference type="Pfam" id="PF00728"/>
    </source>
</evidence>
<dbReference type="EMBL" id="CP032050">
    <property type="protein sequence ID" value="AYN69240.1"/>
    <property type="molecule type" value="Genomic_DNA"/>
</dbReference>
<dbReference type="InterPro" id="IPR015883">
    <property type="entry name" value="Glyco_hydro_20_cat"/>
</dbReference>
<dbReference type="InterPro" id="IPR017853">
    <property type="entry name" value="GH"/>
</dbReference>
<gene>
    <name evidence="4" type="ORF">D1013_18540</name>
</gene>
<dbReference type="AlphaFoldDB" id="A0A3G2LAG4"/>
<evidence type="ECO:0000313" key="5">
    <source>
        <dbReference type="Proteomes" id="UP000276309"/>
    </source>
</evidence>
<keyword evidence="5" id="KW-1185">Reference proteome</keyword>
<dbReference type="GO" id="GO:0004563">
    <property type="term" value="F:beta-N-acetylhexosaminidase activity"/>
    <property type="evidence" value="ECO:0007669"/>
    <property type="project" value="UniProtKB-ARBA"/>
</dbReference>
<evidence type="ECO:0000256" key="2">
    <source>
        <dbReference type="ARBA" id="ARBA00022801"/>
    </source>
</evidence>
<accession>A0A3G2LAG4</accession>
<dbReference type="PANTHER" id="PTHR21040">
    <property type="entry name" value="BCDNA.GH04120"/>
    <property type="match status" value="1"/>
</dbReference>
<dbReference type="Pfam" id="PF00728">
    <property type="entry name" value="Glyco_hydro_20"/>
    <property type="match status" value="1"/>
</dbReference>
<organism evidence="4 5">
    <name type="scientific">Euzebyella marina</name>
    <dbReference type="NCBI Taxonomy" id="1761453"/>
    <lineage>
        <taxon>Bacteria</taxon>
        <taxon>Pseudomonadati</taxon>
        <taxon>Bacteroidota</taxon>
        <taxon>Flavobacteriia</taxon>
        <taxon>Flavobacteriales</taxon>
        <taxon>Flavobacteriaceae</taxon>
        <taxon>Euzebyella</taxon>
    </lineage>
</organism>
<dbReference type="Proteomes" id="UP000276309">
    <property type="component" value="Chromosome"/>
</dbReference>
<reference evidence="4 5" key="1">
    <citation type="submission" date="2018-08" db="EMBL/GenBank/DDBJ databases">
        <title>The reduced genetic potential of extracellular carbohydrate catabolism in Euzebyella marina RN62, a Flavobacteriia bacterium isolated from the hadal water.</title>
        <authorList>
            <person name="Xue C."/>
        </authorList>
    </citation>
    <scope>NUCLEOTIDE SEQUENCE [LARGE SCALE GENOMIC DNA]</scope>
    <source>
        <strain evidence="4 5">RN62</strain>
    </source>
</reference>
<evidence type="ECO:0000313" key="4">
    <source>
        <dbReference type="EMBL" id="AYN69240.1"/>
    </source>
</evidence>
<name>A0A3G2LAG4_9FLAO</name>
<proteinExistence type="inferred from homology"/>
<dbReference type="PANTHER" id="PTHR21040:SF8">
    <property type="entry name" value="BCDNA.GH04120"/>
    <property type="match status" value="1"/>
</dbReference>
<dbReference type="OrthoDB" id="9763537at2"/>
<feature type="domain" description="Glycoside hydrolase family 20 catalytic" evidence="3">
    <location>
        <begin position="66"/>
        <end position="227"/>
    </location>
</feature>
<dbReference type="SUPFAM" id="SSF51445">
    <property type="entry name" value="(Trans)glycosidases"/>
    <property type="match status" value="1"/>
</dbReference>
<dbReference type="KEGG" id="emar:D1013_18540"/>
<comment type="similarity">
    <text evidence="1">Belongs to the glycosyl hydrolase 20 family.</text>
</comment>
<protein>
    <submittedName>
        <fullName evidence="4">N-acetyl-beta-hexosaminidase</fullName>
    </submittedName>
</protein>